<evidence type="ECO:0000256" key="3">
    <source>
        <dbReference type="ARBA" id="ARBA00022603"/>
    </source>
</evidence>
<keyword evidence="8" id="KW-1185">Reference proteome</keyword>
<dbReference type="Pfam" id="PF02527">
    <property type="entry name" value="GidB"/>
    <property type="match status" value="1"/>
</dbReference>
<comment type="similarity">
    <text evidence="6">Belongs to the methyltransferase superfamily. RNA methyltransferase RsmG family.</text>
</comment>
<dbReference type="EMBL" id="JABEQF010000003">
    <property type="protein sequence ID" value="MBB2189336.1"/>
    <property type="molecule type" value="Genomic_DNA"/>
</dbReference>
<accession>A0A7W4JR13</accession>
<keyword evidence="2 6" id="KW-0698">rRNA processing</keyword>
<keyword evidence="4 6" id="KW-0808">Transferase</keyword>
<evidence type="ECO:0000256" key="2">
    <source>
        <dbReference type="ARBA" id="ARBA00022552"/>
    </source>
</evidence>
<comment type="catalytic activity">
    <reaction evidence="6">
        <text>guanosine(527) in 16S rRNA + S-adenosyl-L-methionine = N(7)-methylguanosine(527) in 16S rRNA + S-adenosyl-L-homocysteine</text>
        <dbReference type="Rhea" id="RHEA:42732"/>
        <dbReference type="Rhea" id="RHEA-COMP:10209"/>
        <dbReference type="Rhea" id="RHEA-COMP:10210"/>
        <dbReference type="ChEBI" id="CHEBI:57856"/>
        <dbReference type="ChEBI" id="CHEBI:59789"/>
        <dbReference type="ChEBI" id="CHEBI:74269"/>
        <dbReference type="ChEBI" id="CHEBI:74480"/>
        <dbReference type="EC" id="2.1.1.170"/>
    </reaction>
</comment>
<reference evidence="7 8" key="1">
    <citation type="submission" date="2020-04" db="EMBL/GenBank/DDBJ databases">
        <title>Description of novel Gluconacetobacter.</title>
        <authorList>
            <person name="Sombolestani A."/>
        </authorList>
    </citation>
    <scope>NUCLEOTIDE SEQUENCE [LARGE SCALE GENOMIC DNA]</scope>
    <source>
        <strain evidence="7 8">LMG 21311</strain>
    </source>
</reference>
<proteinExistence type="inferred from homology"/>
<feature type="binding site" evidence="6">
    <location>
        <position position="73"/>
    </location>
    <ligand>
        <name>S-adenosyl-L-methionine</name>
        <dbReference type="ChEBI" id="CHEBI:59789"/>
    </ligand>
</feature>
<evidence type="ECO:0000256" key="6">
    <source>
        <dbReference type="HAMAP-Rule" id="MF_00074"/>
    </source>
</evidence>
<dbReference type="Proteomes" id="UP000555756">
    <property type="component" value="Unassembled WGS sequence"/>
</dbReference>
<keyword evidence="5 6" id="KW-0949">S-adenosyl-L-methionine</keyword>
<dbReference type="NCBIfam" id="TIGR00138">
    <property type="entry name" value="rsmG_gidB"/>
    <property type="match status" value="1"/>
</dbReference>
<feature type="binding site" evidence="6">
    <location>
        <begin position="122"/>
        <end position="123"/>
    </location>
    <ligand>
        <name>S-adenosyl-L-methionine</name>
        <dbReference type="ChEBI" id="CHEBI:59789"/>
    </ligand>
</feature>
<dbReference type="PANTHER" id="PTHR31760">
    <property type="entry name" value="S-ADENOSYL-L-METHIONINE-DEPENDENT METHYLTRANSFERASES SUPERFAMILY PROTEIN"/>
    <property type="match status" value="1"/>
</dbReference>
<comment type="subcellular location">
    <subcellularLocation>
        <location evidence="6">Cytoplasm</location>
    </subcellularLocation>
</comment>
<evidence type="ECO:0000256" key="4">
    <source>
        <dbReference type="ARBA" id="ARBA00022679"/>
    </source>
</evidence>
<comment type="function">
    <text evidence="6">Specifically methylates the N7 position of guanine in position 527 of 16S rRNA.</text>
</comment>
<comment type="caution">
    <text evidence="6">Lacks conserved residue(s) required for the propagation of feature annotation.</text>
</comment>
<dbReference type="HAMAP" id="MF_00074">
    <property type="entry name" value="16SrRNA_methyltr_G"/>
    <property type="match status" value="1"/>
</dbReference>
<sequence length="213" mass="23288">MMFHVKPNPAGEAAPSPELRRRLDLFAEILTRWNGRINLVSPRDLPHLWDRHIADSLQLAGLIPPGVRLADMGSGGGFPGLIVAMATDADVTLIESDVRKAAFLREAARLVGVRATIVAQRIERADIAPVQVVTARALAALPQLLDWATRFLSPDGFCLFLKGRNVEDELTSAAADWHMAISRLPSRTNADGTILRLGDIRRVRHSEERAAGP</sequence>
<dbReference type="PANTHER" id="PTHR31760:SF0">
    <property type="entry name" value="S-ADENOSYL-L-METHIONINE-DEPENDENT METHYLTRANSFERASES SUPERFAMILY PROTEIN"/>
    <property type="match status" value="1"/>
</dbReference>
<evidence type="ECO:0000313" key="8">
    <source>
        <dbReference type="Proteomes" id="UP000555756"/>
    </source>
</evidence>
<dbReference type="GO" id="GO:0070043">
    <property type="term" value="F:rRNA (guanine-N7-)-methyltransferase activity"/>
    <property type="evidence" value="ECO:0007669"/>
    <property type="project" value="UniProtKB-UniRule"/>
</dbReference>
<dbReference type="EC" id="2.1.1.170" evidence="6"/>
<evidence type="ECO:0000313" key="7">
    <source>
        <dbReference type="EMBL" id="MBB2189336.1"/>
    </source>
</evidence>
<keyword evidence="1 6" id="KW-0963">Cytoplasm</keyword>
<dbReference type="GO" id="GO:0005829">
    <property type="term" value="C:cytosol"/>
    <property type="evidence" value="ECO:0007669"/>
    <property type="project" value="TreeGrafter"/>
</dbReference>
<evidence type="ECO:0000256" key="5">
    <source>
        <dbReference type="ARBA" id="ARBA00022691"/>
    </source>
</evidence>
<dbReference type="Gene3D" id="3.40.50.150">
    <property type="entry name" value="Vaccinia Virus protein VP39"/>
    <property type="match status" value="1"/>
</dbReference>
<feature type="binding site" evidence="6">
    <location>
        <position position="78"/>
    </location>
    <ligand>
        <name>S-adenosyl-L-methionine</name>
        <dbReference type="ChEBI" id="CHEBI:59789"/>
    </ligand>
</feature>
<comment type="caution">
    <text evidence="7">The sequence shown here is derived from an EMBL/GenBank/DDBJ whole genome shotgun (WGS) entry which is preliminary data.</text>
</comment>
<dbReference type="SUPFAM" id="SSF53335">
    <property type="entry name" value="S-adenosyl-L-methionine-dependent methyltransferases"/>
    <property type="match status" value="1"/>
</dbReference>
<name>A0A7W4JR13_9PROT</name>
<keyword evidence="3 6" id="KW-0489">Methyltransferase</keyword>
<dbReference type="AlphaFoldDB" id="A0A7W4JR13"/>
<protein>
    <recommendedName>
        <fullName evidence="6">Ribosomal RNA small subunit methyltransferase G</fullName>
        <ecNumber evidence="6">2.1.1.170</ecNumber>
    </recommendedName>
    <alternativeName>
        <fullName evidence="6">16S rRNA 7-methylguanosine methyltransferase</fullName>
        <shortName evidence="6">16S rRNA m7G methyltransferase</shortName>
    </alternativeName>
</protein>
<organism evidence="7 8">
    <name type="scientific">Gluconacetobacter azotocaptans</name>
    <dbReference type="NCBI Taxonomy" id="142834"/>
    <lineage>
        <taxon>Bacteria</taxon>
        <taxon>Pseudomonadati</taxon>
        <taxon>Pseudomonadota</taxon>
        <taxon>Alphaproteobacteria</taxon>
        <taxon>Acetobacterales</taxon>
        <taxon>Acetobacteraceae</taxon>
        <taxon>Gluconacetobacter</taxon>
    </lineage>
</organism>
<dbReference type="InterPro" id="IPR029063">
    <property type="entry name" value="SAM-dependent_MTases_sf"/>
</dbReference>
<dbReference type="InterPro" id="IPR003682">
    <property type="entry name" value="rRNA_ssu_MeTfrase_G"/>
</dbReference>
<evidence type="ECO:0000256" key="1">
    <source>
        <dbReference type="ARBA" id="ARBA00022490"/>
    </source>
</evidence>
<feature type="binding site" evidence="6">
    <location>
        <position position="136"/>
    </location>
    <ligand>
        <name>S-adenosyl-L-methionine</name>
        <dbReference type="ChEBI" id="CHEBI:59789"/>
    </ligand>
</feature>
<gene>
    <name evidence="6 7" type="primary">rsmG</name>
    <name evidence="7" type="ORF">HLH34_05070</name>
</gene>